<dbReference type="InterPro" id="IPR039145">
    <property type="entry name" value="Ribosomal_mL40_metazoa/plant"/>
</dbReference>
<dbReference type="Proteomes" id="UP000318571">
    <property type="component" value="Chromosome 11"/>
</dbReference>
<dbReference type="OrthoDB" id="5977625at2759"/>
<comment type="subcellular location">
    <subcellularLocation>
        <location evidence="1">Mitochondrion</location>
    </subcellularLocation>
</comment>
<evidence type="ECO:0000313" key="8">
    <source>
        <dbReference type="EMBL" id="TRY77936.1"/>
    </source>
</evidence>
<keyword evidence="5" id="KW-0496">Mitochondrion</keyword>
<proteinExistence type="inferred from homology"/>
<evidence type="ECO:0000256" key="3">
    <source>
        <dbReference type="ARBA" id="ARBA00022946"/>
    </source>
</evidence>
<reference evidence="8 9" key="1">
    <citation type="journal article" date="2018" name="Nat. Ecol. Evol.">
        <title>Genomic signatures of mitonuclear coevolution across populations of Tigriopus californicus.</title>
        <authorList>
            <person name="Barreto F.S."/>
            <person name="Watson E.T."/>
            <person name="Lima T.G."/>
            <person name="Willett C.S."/>
            <person name="Edmands S."/>
            <person name="Li W."/>
            <person name="Burton R.S."/>
        </authorList>
    </citation>
    <scope>NUCLEOTIDE SEQUENCE [LARGE SCALE GENOMIC DNA]</scope>
    <source>
        <strain evidence="8 9">San Diego</strain>
    </source>
</reference>
<sequence>MSVWALYSGLTRAPLWRTWSHAWAPASVSGLGLHTSGPLAMLPGKKKKRMDPALEKFKDERKIKRLTKALKKMQKKDRILKPVLEVEVPPHLVKEKVQRDRGTEVPYEIQEERILLGKQWSRFCGNRNRKEVRQFDNVILSQQKALDVLKTLSPALHFEAIQHDPTLLPFKAKGPVYTLPIPEYIQDGEYKDVTKEFTIKYGDMKQFMTQLISNPRRRSKKQTDES</sequence>
<comment type="similarity">
    <text evidence="2">Belongs to the mitochondrion-specific ribosomal protein mL40 family.</text>
</comment>
<comment type="caution">
    <text evidence="8">The sequence shown here is derived from an EMBL/GenBank/DDBJ whole genome shotgun (WGS) entry which is preliminary data.</text>
</comment>
<gene>
    <name evidence="8" type="ORF">TCAL_11057</name>
</gene>
<dbReference type="EMBL" id="VCGU01000003">
    <property type="protein sequence ID" value="TRY77936.1"/>
    <property type="molecule type" value="Genomic_DNA"/>
</dbReference>
<dbReference type="GO" id="GO:0005762">
    <property type="term" value="C:mitochondrial large ribosomal subunit"/>
    <property type="evidence" value="ECO:0007669"/>
    <property type="project" value="InterPro"/>
</dbReference>
<dbReference type="InterPro" id="IPR019192">
    <property type="entry name" value="Ribosomal_mL40"/>
</dbReference>
<dbReference type="AlphaFoldDB" id="A0A553PJS4"/>
<evidence type="ECO:0000256" key="4">
    <source>
        <dbReference type="ARBA" id="ARBA00022980"/>
    </source>
</evidence>
<keyword evidence="4" id="KW-0689">Ribosomal protein</keyword>
<evidence type="ECO:0000256" key="1">
    <source>
        <dbReference type="ARBA" id="ARBA00004173"/>
    </source>
</evidence>
<evidence type="ECO:0000256" key="7">
    <source>
        <dbReference type="ARBA" id="ARBA00035192"/>
    </source>
</evidence>
<keyword evidence="3" id="KW-0809">Transit peptide</keyword>
<dbReference type="PANTHER" id="PTHR13359:SF2">
    <property type="entry name" value="LARGE RIBOSOMAL SUBUNIT PROTEIN ML40"/>
    <property type="match status" value="1"/>
</dbReference>
<dbReference type="Gene3D" id="6.10.250.3440">
    <property type="match status" value="1"/>
</dbReference>
<accession>A0A553PJS4</accession>
<dbReference type="OMA" id="KEWARYK"/>
<dbReference type="STRING" id="6832.A0A553PJS4"/>
<evidence type="ECO:0000313" key="9">
    <source>
        <dbReference type="Proteomes" id="UP000318571"/>
    </source>
</evidence>
<dbReference type="PANTHER" id="PTHR13359">
    <property type="entry name" value="39S RIBOSOMAL PROTEIN L40, MITOCHONDRIAL"/>
    <property type="match status" value="1"/>
</dbReference>
<organism evidence="8 9">
    <name type="scientific">Tigriopus californicus</name>
    <name type="common">Marine copepod</name>
    <dbReference type="NCBI Taxonomy" id="6832"/>
    <lineage>
        <taxon>Eukaryota</taxon>
        <taxon>Metazoa</taxon>
        <taxon>Ecdysozoa</taxon>
        <taxon>Arthropoda</taxon>
        <taxon>Crustacea</taxon>
        <taxon>Multicrustacea</taxon>
        <taxon>Hexanauplia</taxon>
        <taxon>Copepoda</taxon>
        <taxon>Harpacticoida</taxon>
        <taxon>Harpacticidae</taxon>
        <taxon>Tigriopus</taxon>
    </lineage>
</organism>
<dbReference type="Pfam" id="PF09812">
    <property type="entry name" value="MRP-L28"/>
    <property type="match status" value="1"/>
</dbReference>
<evidence type="ECO:0000256" key="6">
    <source>
        <dbReference type="ARBA" id="ARBA00023274"/>
    </source>
</evidence>
<protein>
    <recommendedName>
        <fullName evidence="7">Large ribosomal subunit protein mL40</fullName>
    </recommendedName>
</protein>
<evidence type="ECO:0000256" key="2">
    <source>
        <dbReference type="ARBA" id="ARBA00009360"/>
    </source>
</evidence>
<name>A0A553PJS4_TIGCA</name>
<keyword evidence="6" id="KW-0687">Ribonucleoprotein</keyword>
<evidence type="ECO:0000256" key="5">
    <source>
        <dbReference type="ARBA" id="ARBA00023128"/>
    </source>
</evidence>
<keyword evidence="9" id="KW-1185">Reference proteome</keyword>